<dbReference type="PROSITE" id="PS51257">
    <property type="entry name" value="PROKAR_LIPOPROTEIN"/>
    <property type="match status" value="1"/>
</dbReference>
<gene>
    <name evidence="3" type="ORF">C1I89_10455</name>
</gene>
<dbReference type="PROSITE" id="PS50914">
    <property type="entry name" value="BON"/>
    <property type="match status" value="1"/>
</dbReference>
<keyword evidence="1" id="KW-0732">Signal</keyword>
<evidence type="ECO:0000256" key="1">
    <source>
        <dbReference type="SAM" id="SignalP"/>
    </source>
</evidence>
<dbReference type="Proteomes" id="UP000235994">
    <property type="component" value="Unassembled WGS sequence"/>
</dbReference>
<reference evidence="3 4" key="1">
    <citation type="submission" date="2018-01" db="EMBL/GenBank/DDBJ databases">
        <title>The draft genome of an aniline degradation strain ANB-1.</title>
        <authorList>
            <person name="Zhang L."/>
            <person name="Jiang J."/>
        </authorList>
    </citation>
    <scope>NUCLEOTIDE SEQUENCE [LARGE SCALE GENOMIC DNA]</scope>
    <source>
        <strain evidence="3 4">ANB-1</strain>
    </source>
</reference>
<feature type="chain" id="PRO_5014673292" description="BON domain-containing protein" evidence="1">
    <location>
        <begin position="25"/>
        <end position="106"/>
    </location>
</feature>
<organism evidence="3 4">
    <name type="scientific">Achromobacter pulmonis</name>
    <dbReference type="NCBI Taxonomy" id="1389932"/>
    <lineage>
        <taxon>Bacteria</taxon>
        <taxon>Pseudomonadati</taxon>
        <taxon>Pseudomonadota</taxon>
        <taxon>Betaproteobacteria</taxon>
        <taxon>Burkholderiales</taxon>
        <taxon>Alcaligenaceae</taxon>
        <taxon>Achromobacter</taxon>
    </lineage>
</organism>
<dbReference type="EMBL" id="POQS01000002">
    <property type="protein sequence ID" value="PND34590.1"/>
    <property type="molecule type" value="Genomic_DNA"/>
</dbReference>
<dbReference type="PANTHER" id="PTHR34606">
    <property type="entry name" value="BON DOMAIN-CONTAINING PROTEIN"/>
    <property type="match status" value="1"/>
</dbReference>
<feature type="domain" description="BON" evidence="2">
    <location>
        <begin position="36"/>
        <end position="104"/>
    </location>
</feature>
<evidence type="ECO:0000259" key="2">
    <source>
        <dbReference type="PROSITE" id="PS50914"/>
    </source>
</evidence>
<dbReference type="Pfam" id="PF04972">
    <property type="entry name" value="BON"/>
    <property type="match status" value="1"/>
</dbReference>
<proteinExistence type="predicted"/>
<dbReference type="SMART" id="SM00749">
    <property type="entry name" value="BON"/>
    <property type="match status" value="1"/>
</dbReference>
<dbReference type="InterPro" id="IPR014004">
    <property type="entry name" value="Transpt-assoc_nodulatn_dom_bac"/>
</dbReference>
<dbReference type="RefSeq" id="WP_102772653.1">
    <property type="nucleotide sequence ID" value="NZ_POQS01000002.1"/>
</dbReference>
<dbReference type="Gene3D" id="3.30.1340.30">
    <property type="match status" value="1"/>
</dbReference>
<protein>
    <recommendedName>
        <fullName evidence="2">BON domain-containing protein</fullName>
    </recommendedName>
</protein>
<dbReference type="PANTHER" id="PTHR34606:SF16">
    <property type="entry name" value="BON DOMAIN-CONTAINING PROTEIN"/>
    <property type="match status" value="1"/>
</dbReference>
<name>A0A2N8KMA7_9BURK</name>
<dbReference type="AlphaFoldDB" id="A0A2N8KMA7"/>
<sequence>MVRPSLLQGLGAAMLALALGGCAAQDGQRSTGQYTDDVATTARVREALVKTPNLRSNTIQVETYRGVVQLSGFADNEDSAASAVGAARGVAGVKEIRNNIQIRNPQ</sequence>
<evidence type="ECO:0000313" key="4">
    <source>
        <dbReference type="Proteomes" id="UP000235994"/>
    </source>
</evidence>
<feature type="signal peptide" evidence="1">
    <location>
        <begin position="1"/>
        <end position="24"/>
    </location>
</feature>
<keyword evidence="4" id="KW-1185">Reference proteome</keyword>
<accession>A0A2N8KMA7</accession>
<dbReference type="InterPro" id="IPR007055">
    <property type="entry name" value="BON_dom"/>
</dbReference>
<dbReference type="InterPro" id="IPR051686">
    <property type="entry name" value="Lipoprotein_DolP"/>
</dbReference>
<evidence type="ECO:0000313" key="3">
    <source>
        <dbReference type="EMBL" id="PND34590.1"/>
    </source>
</evidence>
<comment type="caution">
    <text evidence="3">The sequence shown here is derived from an EMBL/GenBank/DDBJ whole genome shotgun (WGS) entry which is preliminary data.</text>
</comment>